<evidence type="ECO:0000313" key="1">
    <source>
        <dbReference type="EMBL" id="KAL0936333.1"/>
    </source>
</evidence>
<keyword evidence="2" id="KW-1185">Reference proteome</keyword>
<sequence>MPSKKSTRPSRANAPAASHDIRQWFKPISAESVEEIPPSLASPPAAPTPARNRDSSQPATPRQTPQPLASSLAQDGAPPPAPLSQTPNKRKRAVIVDSDDEYQEYTALERSPSQPSDHHVNDSQVLDDTQKGPRERRFEALLPTLVVRTRYRAPKSLAPDEPFNFIYNLPAIPGQDYTPEVVKHQSGKFADMVSWELRARKVGESHAKMILRVSTKDFTKQEALALCEKLVHAKKVWRDPTQLESPKVGATPALINSLCKAAVLSLFPHKPFRIAKPALTLTEGTWYWLVVLPFVDVVTHKLQSFKWRIPVKKLDSSIKPIPATENVVFTVNHDLALYKSIGDIQSAPEATIPNADTALATSASRTYQFTCHAVSTWLRNRSLLQSYVDTQQFKTEIFELYSPSNCTTRAKRLILGENGTTQLFRLRACIFDVRIIPGDRVLMDLPGLPSLRINSRNMGWAEPIGDAAINTWLNTSDILAVWQAMARDVDNANDQIFRDQEAPNVCHCADDVMSVTAHACGQCGKSTICESLAEHPYGYRACSVCCNNALQLPSLCSREVRARLRILVMESRLKRLSVQAISDLVDPLVREVEHRFINQSGTAYINAYSGMLVRPPVCRSHPLNLSIDAIFPLALDATGAPGSHVSGNIEVIPFALNMCKHTHLPIFLQELGKYYRQWIASVPFYQSGVPTVRNAVAMLQEKLVHDCRRFTDLKLKVPWSKASRLRFELSPEQMRYLRDEWVSGKPHPGDDTVFSRPYYRRLKYYSLHEWRN</sequence>
<reference evidence="1 2" key="1">
    <citation type="journal article" date="2020" name="Phytopathology">
        <title>Genome Sequence Resources of Colletotrichum truncatum, C. plurivorum, C. musicola, and C. sojae: Four Species Pathogenic to Soybean (Glycine max).</title>
        <authorList>
            <person name="Rogerio F."/>
            <person name="Boufleur T.R."/>
            <person name="Ciampi-Guillardi M."/>
            <person name="Sukno S.A."/>
            <person name="Thon M.R."/>
            <person name="Massola Junior N.S."/>
            <person name="Baroncelli R."/>
        </authorList>
    </citation>
    <scope>NUCLEOTIDE SEQUENCE [LARGE SCALE GENOMIC DNA]</scope>
    <source>
        <strain evidence="1 2">CMES1059</strain>
    </source>
</reference>
<protein>
    <submittedName>
        <fullName evidence="1">Uncharacterized protein</fullName>
    </submittedName>
</protein>
<dbReference type="Proteomes" id="UP000805649">
    <property type="component" value="Unassembled WGS sequence"/>
</dbReference>
<proteinExistence type="predicted"/>
<name>A0ACC3YWL1_COLTU</name>
<organism evidence="1 2">
    <name type="scientific">Colletotrichum truncatum</name>
    <name type="common">Anthracnose fungus</name>
    <name type="synonym">Colletotrichum capsici</name>
    <dbReference type="NCBI Taxonomy" id="5467"/>
    <lineage>
        <taxon>Eukaryota</taxon>
        <taxon>Fungi</taxon>
        <taxon>Dikarya</taxon>
        <taxon>Ascomycota</taxon>
        <taxon>Pezizomycotina</taxon>
        <taxon>Sordariomycetes</taxon>
        <taxon>Hypocreomycetidae</taxon>
        <taxon>Glomerellales</taxon>
        <taxon>Glomerellaceae</taxon>
        <taxon>Colletotrichum</taxon>
        <taxon>Colletotrichum truncatum species complex</taxon>
    </lineage>
</organism>
<comment type="caution">
    <text evidence="1">The sequence shown here is derived from an EMBL/GenBank/DDBJ whole genome shotgun (WGS) entry which is preliminary data.</text>
</comment>
<gene>
    <name evidence="1" type="ORF">CTRU02_208548</name>
</gene>
<accession>A0ACC3YWL1</accession>
<dbReference type="EMBL" id="VUJX02000005">
    <property type="protein sequence ID" value="KAL0936333.1"/>
    <property type="molecule type" value="Genomic_DNA"/>
</dbReference>
<evidence type="ECO:0000313" key="2">
    <source>
        <dbReference type="Proteomes" id="UP000805649"/>
    </source>
</evidence>